<feature type="domain" description="Clr5" evidence="4">
    <location>
        <begin position="9"/>
        <end position="61"/>
    </location>
</feature>
<evidence type="ECO:0000256" key="2">
    <source>
        <dbReference type="ARBA" id="ARBA00023043"/>
    </source>
</evidence>
<feature type="repeat" description="ANK" evidence="3">
    <location>
        <begin position="1055"/>
        <end position="1087"/>
    </location>
</feature>
<gene>
    <name evidence="5" type="ORF">HETSPECPRED_004589</name>
</gene>
<feature type="repeat" description="ANK" evidence="3">
    <location>
        <begin position="1125"/>
        <end position="1157"/>
    </location>
</feature>
<dbReference type="Pfam" id="PF12796">
    <property type="entry name" value="Ank_2"/>
    <property type="match status" value="5"/>
</dbReference>
<keyword evidence="2 3" id="KW-0040">ANK repeat</keyword>
<reference evidence="5" key="1">
    <citation type="submission" date="2021-03" db="EMBL/GenBank/DDBJ databases">
        <authorList>
            <person name="Tagirdzhanova G."/>
        </authorList>
    </citation>
    <scope>NUCLEOTIDE SEQUENCE</scope>
</reference>
<dbReference type="OrthoDB" id="4062651at2759"/>
<feature type="repeat" description="ANK" evidence="3">
    <location>
        <begin position="1090"/>
        <end position="1122"/>
    </location>
</feature>
<dbReference type="PANTHER" id="PTHR24198">
    <property type="entry name" value="ANKYRIN REPEAT AND PROTEIN KINASE DOMAIN-CONTAINING PROTEIN"/>
    <property type="match status" value="1"/>
</dbReference>
<keyword evidence="1" id="KW-0677">Repeat</keyword>
<feature type="repeat" description="ANK" evidence="3">
    <location>
        <begin position="1160"/>
        <end position="1183"/>
    </location>
</feature>
<dbReference type="PRINTS" id="PR01415">
    <property type="entry name" value="ANKYRIN"/>
</dbReference>
<accession>A0A8H3FGN3</accession>
<feature type="repeat" description="ANK" evidence="3">
    <location>
        <begin position="510"/>
        <end position="538"/>
    </location>
</feature>
<dbReference type="PROSITE" id="PS50088">
    <property type="entry name" value="ANK_REPEAT"/>
    <property type="match status" value="13"/>
</dbReference>
<dbReference type="InterPro" id="IPR036770">
    <property type="entry name" value="Ankyrin_rpt-contain_sf"/>
</dbReference>
<evidence type="ECO:0000313" key="6">
    <source>
        <dbReference type="Proteomes" id="UP000664521"/>
    </source>
</evidence>
<dbReference type="SUPFAM" id="SSF48403">
    <property type="entry name" value="Ankyrin repeat"/>
    <property type="match status" value="4"/>
</dbReference>
<dbReference type="InterPro" id="IPR002110">
    <property type="entry name" value="Ankyrin_rpt"/>
</dbReference>
<feature type="repeat" description="ANK" evidence="3">
    <location>
        <begin position="331"/>
        <end position="359"/>
    </location>
</feature>
<feature type="repeat" description="ANK" evidence="3">
    <location>
        <begin position="1023"/>
        <end position="1052"/>
    </location>
</feature>
<dbReference type="AlphaFoldDB" id="A0A8H3FGN3"/>
<dbReference type="Pfam" id="PF14420">
    <property type="entry name" value="Clr5"/>
    <property type="match status" value="1"/>
</dbReference>
<comment type="caution">
    <text evidence="5">The sequence shown here is derived from an EMBL/GenBank/DDBJ whole genome shotgun (WGS) entry which is preliminary data.</text>
</comment>
<dbReference type="PANTHER" id="PTHR24198:SF165">
    <property type="entry name" value="ANKYRIN REPEAT-CONTAINING PROTEIN-RELATED"/>
    <property type="match status" value="1"/>
</dbReference>
<evidence type="ECO:0000313" key="5">
    <source>
        <dbReference type="EMBL" id="CAF9921583.1"/>
    </source>
</evidence>
<dbReference type="Proteomes" id="UP000664521">
    <property type="component" value="Unassembled WGS sequence"/>
</dbReference>
<name>A0A8H3FGN3_9LECA</name>
<feature type="repeat" description="ANK" evidence="3">
    <location>
        <begin position="557"/>
        <end position="589"/>
    </location>
</feature>
<dbReference type="SMART" id="SM00248">
    <property type="entry name" value="ANK"/>
    <property type="match status" value="21"/>
</dbReference>
<dbReference type="Pfam" id="PF00023">
    <property type="entry name" value="Ank"/>
    <property type="match status" value="2"/>
</dbReference>
<evidence type="ECO:0000259" key="4">
    <source>
        <dbReference type="Pfam" id="PF14420"/>
    </source>
</evidence>
<feature type="repeat" description="ANK" evidence="3">
    <location>
        <begin position="459"/>
        <end position="491"/>
    </location>
</feature>
<dbReference type="EMBL" id="CAJPDS010000028">
    <property type="protein sequence ID" value="CAF9921583.1"/>
    <property type="molecule type" value="Genomic_DNA"/>
</dbReference>
<feature type="repeat" description="ANK" evidence="3">
    <location>
        <begin position="950"/>
        <end position="982"/>
    </location>
</feature>
<dbReference type="Pfam" id="PF13606">
    <property type="entry name" value="Ank_3"/>
    <property type="match status" value="1"/>
</dbReference>
<feature type="repeat" description="ANK" evidence="3">
    <location>
        <begin position="664"/>
        <end position="696"/>
    </location>
</feature>
<dbReference type="InterPro" id="IPR025676">
    <property type="entry name" value="Clr5_dom"/>
</dbReference>
<feature type="repeat" description="ANK" evidence="3">
    <location>
        <begin position="589"/>
        <end position="621"/>
    </location>
</feature>
<protein>
    <recommendedName>
        <fullName evidence="4">Clr5 domain-containing protein</fullName>
    </recommendedName>
</protein>
<sequence>MSSVQRISDAQWERHKAEIERLYVKDNRKREDVMAIMTEQHGFRASKEQYVRRFKKWNFSKNVTDVSWAIVSHKVQKRRLNGKDSMIYHKGKSVPDKKARKEMSRHARSVWDRFSNRAASPATPEDMIVCTPKGQCPISITFATVPWFNFQERFDFGPHFAFGLDNLARSPATLLFSRPCSGEDSLISAPVLPKLDGPHTPEGPPTAWDMAEVIHDQEFQQNASFDEQSSEISSSRTAIQLAHATIFLSSNNHLLYDQTDRFVKSIIDNKMYWVLKSILTPRTPTTEVLATNFLIVACQYNDVRTVSLLMSLGADPNVRKRFPEDSVTTTESMSPLSQAIRKGRLAVVEKLIEGGAKVNPAPVKASRREASWFDLDSLPLHPDDYLMEALTSPKTDQMVQLLVEKGAGVEKSPILAFAVDSGNIHLTTILLNAGAFNGSWKYPWAHGFRTCEKQKIKSYCATPLQIAAENNNLMMVHTLLNGDSNVNVPSGPFMEPHSIDYNIAEYCRTAYISPLVHAALNGNLEMIKILLNAGADIDFGPVYTKSNISMGRYQESVTSTALHAAAYQDNFELVQFLLGAGASVDTYQRGDTALQAAVKNNNIPLTELLLAYGANIYAPADWRFGRTALQAASENGNKALLQLLLAATTDVWSTSINEPPSPIHGRTAIQAAAGNGHIEMVRYLLEIGADINGPTAQGYGASTLQAAARSKNLDMIVLVLAAGAITSEPSGIGSALIIAIENNDLPIFELLLNHAVDICFDLAGNVYPVLRLAARHRSSIFLERLIGVGLDVNELWGNSLHGTALQRAVADGHLKAAQLLLVARTEAKTALDAAVPSACAVANWLSNALFGAVYRTCPVLVKLFLEYDADPNIVHPKEHATPLAFAISICYGFIRVFTHKEDEEEAEDVARYQKEEPVSKELRIVLLLLDSDADPNCRSAGHGYAESEITEISILGLAAQEGLIDVVKMLLNAGASPNWRYSVDDATALACAIFGGSNRIIDLLLEAGADINAPACPGYGCGTALQQAVGQNNLDCIRDLIHRGADVNALPAGVDGMTALQMAVRVENDEIVHLILDAGADINAPACLDGGRTALQEAASKGNLANVRMLLQKGADVNAPPSKNYGVTALQAASINGYLAVAMLLLHHGADINADASEMEGRTALQGAAEHGRLDIVHLLLENDHEMEGFYDRCEDAAEFADEEGHTTIARILREYRKDEGPCRRAELCDASEMKGVSVNGAYVLDVRDV</sequence>
<dbReference type="PROSITE" id="PS50297">
    <property type="entry name" value="ANK_REP_REGION"/>
    <property type="match status" value="10"/>
</dbReference>
<proteinExistence type="predicted"/>
<organism evidence="5 6">
    <name type="scientific">Heterodermia speciosa</name>
    <dbReference type="NCBI Taxonomy" id="116794"/>
    <lineage>
        <taxon>Eukaryota</taxon>
        <taxon>Fungi</taxon>
        <taxon>Dikarya</taxon>
        <taxon>Ascomycota</taxon>
        <taxon>Pezizomycotina</taxon>
        <taxon>Lecanoromycetes</taxon>
        <taxon>OSLEUM clade</taxon>
        <taxon>Lecanoromycetidae</taxon>
        <taxon>Caliciales</taxon>
        <taxon>Physciaceae</taxon>
        <taxon>Heterodermia</taxon>
    </lineage>
</organism>
<feature type="repeat" description="ANK" evidence="3">
    <location>
        <begin position="984"/>
        <end position="1016"/>
    </location>
</feature>
<dbReference type="Gene3D" id="1.25.40.20">
    <property type="entry name" value="Ankyrin repeat-containing domain"/>
    <property type="match status" value="5"/>
</dbReference>
<keyword evidence="6" id="KW-1185">Reference proteome</keyword>
<evidence type="ECO:0000256" key="1">
    <source>
        <dbReference type="ARBA" id="ARBA00022737"/>
    </source>
</evidence>
<evidence type="ECO:0000256" key="3">
    <source>
        <dbReference type="PROSITE-ProRule" id="PRU00023"/>
    </source>
</evidence>